<dbReference type="SUPFAM" id="SSF46894">
    <property type="entry name" value="C-terminal effector domain of the bipartite response regulators"/>
    <property type="match status" value="1"/>
</dbReference>
<name>A0ABW6Y575_9ACTN</name>
<dbReference type="Gene3D" id="3.40.50.300">
    <property type="entry name" value="P-loop containing nucleotide triphosphate hydrolases"/>
    <property type="match status" value="1"/>
</dbReference>
<dbReference type="InterPro" id="IPR058852">
    <property type="entry name" value="HTH_77"/>
</dbReference>
<dbReference type="RefSeq" id="WP_391932738.1">
    <property type="nucleotide sequence ID" value="NZ_JBIBSM010000001.1"/>
</dbReference>
<comment type="caution">
    <text evidence="7">The sequence shown here is derived from an EMBL/GenBank/DDBJ whole genome shotgun (WGS) entry which is preliminary data.</text>
</comment>
<dbReference type="SMART" id="SM00862">
    <property type="entry name" value="Trans_reg_C"/>
    <property type="match status" value="1"/>
</dbReference>
<feature type="DNA-binding region" description="OmpR/PhoB-type" evidence="4">
    <location>
        <begin position="1"/>
        <end position="90"/>
    </location>
</feature>
<sequence length="1217" mass="127444">MRYSVLGPARAHTADGRPVTVGGARLRALLTVLALRAGRTVPVAVLVDEVWDGEPPADGPAALQALVGRLRRALGREAVVSAPGGYRLAAVPDDVDAHRFERLVEEGVRRLGAGDPARAAALLDGALGLWRGPALADLPDRTVEAARWDARRLDARRARLEASLALGEASTALPDLAALCEAHPLDEPLHALRLRALRDTGRSAEALLSYESLRRALATRLGTTPSPALQSLHRELLSPRGPQEAPPGVGPAAPGADGAVPGLGPETSGADGAALGPHGAPAAGRAGSGPAPAGPGPHGAAPGPNRAGPSPRTAESGPAPARSGAGPAASGPGPSGSGVDAAGPGRGSAPGAGPAAPSAAPVPLPGNLRVRLTSFVGREGDIAALRDDLRGARLVTLLGPGGAGKTRLSQEAAESAAEGGGWPDGVWLAELAPVGDPEAVVEAVLGAVGARQTVLRGAGAEELRGSDDPLGRLVEHCAGRRMLLLLDNCEHVVGAAARLAEHLLARCPGVTVLATSREPLGVPGESVRPLGPLPRDTALRLLAERGAAAGAGFRIEDDPEAADEICRRLDGLPLAIELAAARLRMLTPRQIADRLDDRFRLLTSGARTVLPRQQTLRAVVDWSWDLLDEPERAVLRRLSVFTGGCDLEAAEAVCSTTTTAIATATATDVLDALGSLVDKSLVVAAPSDDGAMRYRLLETVAEYAAERLDEAGERAAFERRHLVHYREVARLTDPELRGGRQAAAMARFRIEYENLRTALRRAVAARDEHEGLSLVHSLLWYWQMHDLRADALHWAEAVAALGPDPFASQAPPVVPLHEPCTAAPPPLTEDQLWEARRGVRLLELLNMDYQTGRWTTPDGVARLRRITTVYRPGLPQACRLPGAFSVFAVLLTGDVDGTRAALAATVEACRAHGYDWELGYILQLRANMLANRADSAGAASADADESLQIFVRLGDAWGAAEALSSRGEAREKRCDFEGAAEDFAAAIGYAQRIGARSQTTLLRTRYADMLTVTGREEEGEAILREVLEAGHPGYEPMLAARIFLAVLLGRTGRTAEAREHLGILLSEFGSVTLAIFEGFTLGSLAWLENLDGRYAAALPLVRQALERAKGALSMAVAPQMPAIHLVTAAWALAGLGGPHATVAARLLGAQESHLPPGHLRAPLERENLARATELTRTALGDDAAFEAAYAEGGGISLEEATALLDGAGAIRRRAESS</sequence>
<dbReference type="InterPro" id="IPR036388">
    <property type="entry name" value="WH-like_DNA-bd_sf"/>
</dbReference>
<dbReference type="InterPro" id="IPR001867">
    <property type="entry name" value="OmpR/PhoB-type_DNA-bd"/>
</dbReference>
<evidence type="ECO:0000256" key="3">
    <source>
        <dbReference type="ARBA" id="ARBA00023125"/>
    </source>
</evidence>
<dbReference type="Gene3D" id="1.10.10.10">
    <property type="entry name" value="Winged helix-like DNA-binding domain superfamily/Winged helix DNA-binding domain"/>
    <property type="match status" value="1"/>
</dbReference>
<evidence type="ECO:0000259" key="6">
    <source>
        <dbReference type="PROSITE" id="PS51755"/>
    </source>
</evidence>
<feature type="compositionally biased region" description="Low complexity" evidence="5">
    <location>
        <begin position="351"/>
        <end position="361"/>
    </location>
</feature>
<dbReference type="SUPFAM" id="SSF52540">
    <property type="entry name" value="P-loop containing nucleoside triphosphate hydrolases"/>
    <property type="match status" value="1"/>
</dbReference>
<dbReference type="Pfam" id="PF03704">
    <property type="entry name" value="BTAD"/>
    <property type="match status" value="1"/>
</dbReference>
<evidence type="ECO:0000256" key="1">
    <source>
        <dbReference type="ARBA" id="ARBA00005820"/>
    </source>
</evidence>
<dbReference type="InterPro" id="IPR016032">
    <property type="entry name" value="Sig_transdc_resp-reg_C-effctor"/>
</dbReference>
<dbReference type="PRINTS" id="PR00364">
    <property type="entry name" value="DISEASERSIST"/>
</dbReference>
<keyword evidence="2" id="KW-0902">Two-component regulatory system</keyword>
<gene>
    <name evidence="7" type="ORF">ACF05T_02445</name>
</gene>
<dbReference type="Gene3D" id="1.25.40.10">
    <property type="entry name" value="Tetratricopeptide repeat domain"/>
    <property type="match status" value="2"/>
</dbReference>
<dbReference type="EMBL" id="JBIBSM010000001">
    <property type="protein sequence ID" value="MFF8274968.1"/>
    <property type="molecule type" value="Genomic_DNA"/>
</dbReference>
<organism evidence="7 8">
    <name type="scientific">Streptomyces lateritius</name>
    <dbReference type="NCBI Taxonomy" id="67313"/>
    <lineage>
        <taxon>Bacteria</taxon>
        <taxon>Bacillati</taxon>
        <taxon>Actinomycetota</taxon>
        <taxon>Actinomycetes</taxon>
        <taxon>Kitasatosporales</taxon>
        <taxon>Streptomycetaceae</taxon>
        <taxon>Streptomyces</taxon>
    </lineage>
</organism>
<evidence type="ECO:0000256" key="5">
    <source>
        <dbReference type="SAM" id="MobiDB-lite"/>
    </source>
</evidence>
<dbReference type="SUPFAM" id="SSF48452">
    <property type="entry name" value="TPR-like"/>
    <property type="match status" value="2"/>
</dbReference>
<evidence type="ECO:0000256" key="4">
    <source>
        <dbReference type="PROSITE-ProRule" id="PRU01091"/>
    </source>
</evidence>
<reference evidence="7 8" key="1">
    <citation type="submission" date="2024-10" db="EMBL/GenBank/DDBJ databases">
        <title>The Natural Products Discovery Center: Release of the First 8490 Sequenced Strains for Exploring Actinobacteria Biosynthetic Diversity.</title>
        <authorList>
            <person name="Kalkreuter E."/>
            <person name="Kautsar S.A."/>
            <person name="Yang D."/>
            <person name="Bader C.D."/>
            <person name="Teijaro C.N."/>
            <person name="Fluegel L."/>
            <person name="Davis C.M."/>
            <person name="Simpson J.R."/>
            <person name="Lauterbach L."/>
            <person name="Steele A.D."/>
            <person name="Gui C."/>
            <person name="Meng S."/>
            <person name="Li G."/>
            <person name="Viehrig K."/>
            <person name="Ye F."/>
            <person name="Su P."/>
            <person name="Kiefer A.F."/>
            <person name="Nichols A."/>
            <person name="Cepeda A.J."/>
            <person name="Yan W."/>
            <person name="Fan B."/>
            <person name="Jiang Y."/>
            <person name="Adhikari A."/>
            <person name="Zheng C.-J."/>
            <person name="Schuster L."/>
            <person name="Cowan T.M."/>
            <person name="Smanski M.J."/>
            <person name="Chevrette M.G."/>
            <person name="De Carvalho L.P.S."/>
            <person name="Shen B."/>
        </authorList>
    </citation>
    <scope>NUCLEOTIDE SEQUENCE [LARGE SCALE GENOMIC DNA]</scope>
    <source>
        <strain evidence="7 8">NPDC015755</strain>
    </source>
</reference>
<dbReference type="InterPro" id="IPR011990">
    <property type="entry name" value="TPR-like_helical_dom_sf"/>
</dbReference>
<evidence type="ECO:0000256" key="2">
    <source>
        <dbReference type="ARBA" id="ARBA00023012"/>
    </source>
</evidence>
<dbReference type="CDD" id="cd15831">
    <property type="entry name" value="BTAD"/>
    <property type="match status" value="1"/>
</dbReference>
<dbReference type="InterPro" id="IPR005158">
    <property type="entry name" value="BTAD"/>
</dbReference>
<protein>
    <submittedName>
        <fullName evidence="7">BTAD domain-containing putative transcriptional regulator</fullName>
    </submittedName>
</protein>
<keyword evidence="8" id="KW-1185">Reference proteome</keyword>
<feature type="region of interest" description="Disordered" evidence="5">
    <location>
        <begin position="238"/>
        <end position="365"/>
    </location>
</feature>
<feature type="domain" description="OmpR/PhoB-type" evidence="6">
    <location>
        <begin position="1"/>
        <end position="90"/>
    </location>
</feature>
<dbReference type="InterPro" id="IPR027417">
    <property type="entry name" value="P-loop_NTPase"/>
</dbReference>
<dbReference type="Pfam" id="PF25872">
    <property type="entry name" value="HTH_77"/>
    <property type="match status" value="1"/>
</dbReference>
<keyword evidence="3 4" id="KW-0238">DNA-binding</keyword>
<feature type="compositionally biased region" description="Low complexity" evidence="5">
    <location>
        <begin position="250"/>
        <end position="291"/>
    </location>
</feature>
<comment type="similarity">
    <text evidence="1">Belongs to the AfsR/DnrI/RedD regulatory family.</text>
</comment>
<dbReference type="PANTHER" id="PTHR47691">
    <property type="entry name" value="REGULATOR-RELATED"/>
    <property type="match status" value="1"/>
</dbReference>
<proteinExistence type="inferred from homology"/>
<dbReference type="Proteomes" id="UP001603013">
    <property type="component" value="Unassembled WGS sequence"/>
</dbReference>
<dbReference type="SMART" id="SM01043">
    <property type="entry name" value="BTAD"/>
    <property type="match status" value="1"/>
</dbReference>
<dbReference type="PANTHER" id="PTHR47691:SF3">
    <property type="entry name" value="HTH-TYPE TRANSCRIPTIONAL REGULATOR RV0890C-RELATED"/>
    <property type="match status" value="1"/>
</dbReference>
<accession>A0ABW6Y575</accession>
<dbReference type="PROSITE" id="PS51755">
    <property type="entry name" value="OMPR_PHOB"/>
    <property type="match status" value="1"/>
</dbReference>
<evidence type="ECO:0000313" key="7">
    <source>
        <dbReference type="EMBL" id="MFF8274968.1"/>
    </source>
</evidence>
<feature type="compositionally biased region" description="Low complexity" evidence="5">
    <location>
        <begin position="298"/>
        <end position="343"/>
    </location>
</feature>
<evidence type="ECO:0000313" key="8">
    <source>
        <dbReference type="Proteomes" id="UP001603013"/>
    </source>
</evidence>